<proteinExistence type="predicted"/>
<dbReference type="RefSeq" id="WP_226190141.1">
    <property type="nucleotide sequence ID" value="NZ_JAJADQ010000016.1"/>
</dbReference>
<keyword evidence="3" id="KW-1185">Reference proteome</keyword>
<evidence type="ECO:0000313" key="3">
    <source>
        <dbReference type="Proteomes" id="UP001165297"/>
    </source>
</evidence>
<dbReference type="InterPro" id="IPR010982">
    <property type="entry name" value="Lambda_DNA-bd_dom_sf"/>
</dbReference>
<name>A0ABS8AJ90_9BACT</name>
<dbReference type="EMBL" id="JAJADQ010000016">
    <property type="protein sequence ID" value="MCB2380350.1"/>
    <property type="molecule type" value="Genomic_DNA"/>
</dbReference>
<dbReference type="PROSITE" id="PS50943">
    <property type="entry name" value="HTH_CROC1"/>
    <property type="match status" value="1"/>
</dbReference>
<dbReference type="Gene3D" id="1.10.260.40">
    <property type="entry name" value="lambda repressor-like DNA-binding domains"/>
    <property type="match status" value="1"/>
</dbReference>
<reference evidence="2" key="1">
    <citation type="submission" date="2021-10" db="EMBL/GenBank/DDBJ databases">
        <authorList>
            <person name="Dean J.D."/>
            <person name="Kim M.K."/>
            <person name="Newey C.N."/>
            <person name="Stoker T.S."/>
            <person name="Thompson D.W."/>
            <person name="Grose J.H."/>
        </authorList>
    </citation>
    <scope>NUCLEOTIDE SEQUENCE</scope>
    <source>
        <strain evidence="2">BT635</strain>
    </source>
</reference>
<dbReference type="Pfam" id="PF01381">
    <property type="entry name" value="HTH_3"/>
    <property type="match status" value="1"/>
</dbReference>
<evidence type="ECO:0000259" key="1">
    <source>
        <dbReference type="PROSITE" id="PS50943"/>
    </source>
</evidence>
<dbReference type="SMART" id="SM00530">
    <property type="entry name" value="HTH_XRE"/>
    <property type="match status" value="1"/>
</dbReference>
<organism evidence="2 3">
    <name type="scientific">Hymenobacter nitidus</name>
    <dbReference type="NCBI Taxonomy" id="2880929"/>
    <lineage>
        <taxon>Bacteria</taxon>
        <taxon>Pseudomonadati</taxon>
        <taxon>Bacteroidota</taxon>
        <taxon>Cytophagia</taxon>
        <taxon>Cytophagales</taxon>
        <taxon>Hymenobacteraceae</taxon>
        <taxon>Hymenobacter</taxon>
    </lineage>
</organism>
<evidence type="ECO:0000313" key="2">
    <source>
        <dbReference type="EMBL" id="MCB2380350.1"/>
    </source>
</evidence>
<gene>
    <name evidence="2" type="ORF">LGH70_22350</name>
</gene>
<sequence>MTDISYIHWAAMSDDALAAHIGAFVKHHRLTRNKSQEAIAHAAGISRSTLSLLERGQTVTVATLIQVLRVLDLLYTMEAFTVPKMVSPLAIAKLEQTKRIRAWSTGKASKASQGGKRNTDW</sequence>
<protein>
    <submittedName>
        <fullName evidence="2">Helix-turn-helix domain-containing protein</fullName>
    </submittedName>
</protein>
<accession>A0ABS8AJ90</accession>
<comment type="caution">
    <text evidence="2">The sequence shown here is derived from an EMBL/GenBank/DDBJ whole genome shotgun (WGS) entry which is preliminary data.</text>
</comment>
<feature type="domain" description="HTH cro/C1-type" evidence="1">
    <location>
        <begin position="25"/>
        <end position="80"/>
    </location>
</feature>
<dbReference type="SUPFAM" id="SSF47413">
    <property type="entry name" value="lambda repressor-like DNA-binding domains"/>
    <property type="match status" value="1"/>
</dbReference>
<dbReference type="Proteomes" id="UP001165297">
    <property type="component" value="Unassembled WGS sequence"/>
</dbReference>
<dbReference type="InterPro" id="IPR001387">
    <property type="entry name" value="Cro/C1-type_HTH"/>
</dbReference>
<dbReference type="CDD" id="cd00093">
    <property type="entry name" value="HTH_XRE"/>
    <property type="match status" value="1"/>
</dbReference>